<evidence type="ECO:0000259" key="8">
    <source>
        <dbReference type="Pfam" id="PF18059"/>
    </source>
</evidence>
<dbReference type="InterPro" id="IPR016047">
    <property type="entry name" value="M23ase_b-sheet_dom"/>
</dbReference>
<dbReference type="Gene3D" id="2.70.70.10">
    <property type="entry name" value="Glucose Permease (Domain IIA)"/>
    <property type="match status" value="1"/>
</dbReference>
<comment type="caution">
    <text evidence="9">The sequence shown here is derived from an EMBL/GenBank/DDBJ whole genome shotgun (WGS) entry which is preliminary data.</text>
</comment>
<dbReference type="GO" id="GO:0004222">
    <property type="term" value="F:metalloendopeptidase activity"/>
    <property type="evidence" value="ECO:0007669"/>
    <property type="project" value="TreeGrafter"/>
</dbReference>
<evidence type="ECO:0000313" key="10">
    <source>
        <dbReference type="Proteomes" id="UP000228859"/>
    </source>
</evidence>
<evidence type="ECO:0000256" key="3">
    <source>
        <dbReference type="ARBA" id="ARBA00022723"/>
    </source>
</evidence>
<dbReference type="AlphaFoldDB" id="A0A2D3W7P7"/>
<dbReference type="EMBL" id="DLUI01000165">
    <property type="protein sequence ID" value="DAB37372.1"/>
    <property type="molecule type" value="Genomic_DNA"/>
</dbReference>
<keyword evidence="2" id="KW-0645">Protease</keyword>
<feature type="domain" description="M23ase beta-sheet core" evidence="7">
    <location>
        <begin position="239"/>
        <end position="335"/>
    </location>
</feature>
<gene>
    <name evidence="9" type="ORF">CFH83_11385</name>
</gene>
<keyword evidence="5" id="KW-0862">Zinc</keyword>
<dbReference type="SUPFAM" id="SSF51261">
    <property type="entry name" value="Duplicated hybrid motif"/>
    <property type="match status" value="1"/>
</dbReference>
<dbReference type="InterPro" id="IPR040653">
    <property type="entry name" value="Csd3_N"/>
</dbReference>
<evidence type="ECO:0000313" key="9">
    <source>
        <dbReference type="EMBL" id="DAB37372.1"/>
    </source>
</evidence>
<comment type="cofactor">
    <cofactor evidence="1">
        <name>Zn(2+)</name>
        <dbReference type="ChEBI" id="CHEBI:29105"/>
    </cofactor>
</comment>
<dbReference type="Pfam" id="PF01551">
    <property type="entry name" value="Peptidase_M23"/>
    <property type="match status" value="1"/>
</dbReference>
<dbReference type="PANTHER" id="PTHR21666">
    <property type="entry name" value="PEPTIDASE-RELATED"/>
    <property type="match status" value="1"/>
</dbReference>
<evidence type="ECO:0000256" key="1">
    <source>
        <dbReference type="ARBA" id="ARBA00001947"/>
    </source>
</evidence>
<evidence type="ECO:0000256" key="2">
    <source>
        <dbReference type="ARBA" id="ARBA00022670"/>
    </source>
</evidence>
<dbReference type="Gene3D" id="3.10.450.350">
    <property type="match status" value="1"/>
</dbReference>
<reference evidence="9 10" key="1">
    <citation type="journal article" date="2017" name="Front. Microbiol.">
        <title>Comparative Genomic Analysis of the Class Epsilonproteobacteria and Proposed Reclassification to Epsilonbacteraeota (phyl. nov.).</title>
        <authorList>
            <person name="Waite D.W."/>
            <person name="Vanwonterghem I."/>
            <person name="Rinke C."/>
            <person name="Parks D.H."/>
            <person name="Zhang Y."/>
            <person name="Takai K."/>
            <person name="Sievert S.M."/>
            <person name="Simon J."/>
            <person name="Campbell B.J."/>
            <person name="Hanson T.E."/>
            <person name="Woyke T."/>
            <person name="Klotz M.G."/>
            <person name="Hugenholtz P."/>
        </authorList>
    </citation>
    <scope>NUCLEOTIDE SEQUENCE [LARGE SCALE GENOMIC DNA]</scope>
    <source>
        <strain evidence="9">UBA12443</strain>
    </source>
</reference>
<dbReference type="GO" id="GO:0046872">
    <property type="term" value="F:metal ion binding"/>
    <property type="evidence" value="ECO:0007669"/>
    <property type="project" value="UniProtKB-KW"/>
</dbReference>
<evidence type="ECO:0000256" key="4">
    <source>
        <dbReference type="ARBA" id="ARBA00022801"/>
    </source>
</evidence>
<keyword evidence="3" id="KW-0479">Metal-binding</keyword>
<dbReference type="GO" id="GO:0006508">
    <property type="term" value="P:proteolysis"/>
    <property type="evidence" value="ECO:0007669"/>
    <property type="project" value="UniProtKB-KW"/>
</dbReference>
<evidence type="ECO:0000256" key="6">
    <source>
        <dbReference type="ARBA" id="ARBA00023049"/>
    </source>
</evidence>
<feature type="domain" description="Csd3 N-terminal" evidence="8">
    <location>
        <begin position="22"/>
        <end position="104"/>
    </location>
</feature>
<proteinExistence type="predicted"/>
<dbReference type="PANTHER" id="PTHR21666:SF288">
    <property type="entry name" value="CELL DIVISION PROTEIN YTFB"/>
    <property type="match status" value="1"/>
</dbReference>
<keyword evidence="6" id="KW-0482">Metalloprotease</keyword>
<dbReference type="InterPro" id="IPR050570">
    <property type="entry name" value="Cell_wall_metabolism_enzyme"/>
</dbReference>
<keyword evidence="4" id="KW-0378">Hydrolase</keyword>
<dbReference type="Proteomes" id="UP000228859">
    <property type="component" value="Unassembled WGS sequence"/>
</dbReference>
<sequence length="397" mass="46195">MGRFFALLLLPLLLFGGTVKHFKWKDGESFLTFLERKKLPLRVYYNLDKEDQKLTEDIPYTAKCQMVVDNQNFIHQILIPVNDELQLQIYLTPKRRYETKVIPIVSEEYTETLYVPIQSIPYNDILKMTGSKNLASIFVKMFKGKVDFRKGLKKGDPIIMVYTQKYRLGKPFSMPEVHGAMVEINGKRVRVYRHSDGRFYDEKGGQYEKFLFKLPMRNPRITSRFTKSRYHPVLHRYRAHLGVDFGARPGTPILSTGEGRVSFVGYSTGYGKTIKIRHNNGLTSLYAHQKAFKKGIHTGMKVKQSEMIGYVGNTGLSSGPHLHFGMYRGSSAIDPLSVMKKKTEGFTGKERRVFNEIRDKMDKKFKKALQEKRIRKPYFDFHETYYVESESFKPKPF</sequence>
<dbReference type="RefSeq" id="WP_294897137.1">
    <property type="nucleotide sequence ID" value="NZ_DLUI01000165.1"/>
</dbReference>
<dbReference type="CDD" id="cd12797">
    <property type="entry name" value="M23_peptidase"/>
    <property type="match status" value="1"/>
</dbReference>
<protein>
    <submittedName>
        <fullName evidence="9">Peptidase M23</fullName>
    </submittedName>
</protein>
<evidence type="ECO:0000256" key="5">
    <source>
        <dbReference type="ARBA" id="ARBA00022833"/>
    </source>
</evidence>
<evidence type="ECO:0000259" key="7">
    <source>
        <dbReference type="Pfam" id="PF01551"/>
    </source>
</evidence>
<name>A0A2D3W7P7_9BACT</name>
<accession>A0A2D3W7P7</accession>
<dbReference type="InterPro" id="IPR011055">
    <property type="entry name" value="Dup_hybrid_motif"/>
</dbReference>
<dbReference type="Pfam" id="PF18059">
    <property type="entry name" value="Csd3_N"/>
    <property type="match status" value="1"/>
</dbReference>
<organism evidence="9 10">
    <name type="scientific">Sulfuricurvum kujiense</name>
    <dbReference type="NCBI Taxonomy" id="148813"/>
    <lineage>
        <taxon>Bacteria</taxon>
        <taxon>Pseudomonadati</taxon>
        <taxon>Campylobacterota</taxon>
        <taxon>Epsilonproteobacteria</taxon>
        <taxon>Campylobacterales</taxon>
        <taxon>Sulfurimonadaceae</taxon>
        <taxon>Sulfuricurvum</taxon>
    </lineage>
</organism>